<evidence type="ECO:0000313" key="2">
    <source>
        <dbReference type="Proteomes" id="UP000176803"/>
    </source>
</evidence>
<dbReference type="EMBL" id="MGAC01000033">
    <property type="protein sequence ID" value="OGK37709.1"/>
    <property type="molecule type" value="Genomic_DNA"/>
</dbReference>
<reference evidence="1 2" key="1">
    <citation type="journal article" date="2016" name="Nat. Commun.">
        <title>Thousands of microbial genomes shed light on interconnected biogeochemical processes in an aquifer system.</title>
        <authorList>
            <person name="Anantharaman K."/>
            <person name="Brown C.T."/>
            <person name="Hug L.A."/>
            <person name="Sharon I."/>
            <person name="Castelle C.J."/>
            <person name="Probst A.J."/>
            <person name="Thomas B.C."/>
            <person name="Singh A."/>
            <person name="Wilkins M.J."/>
            <person name="Karaoz U."/>
            <person name="Brodie E.L."/>
            <person name="Williams K.H."/>
            <person name="Hubbard S.S."/>
            <person name="Banfield J.F."/>
        </authorList>
    </citation>
    <scope>NUCLEOTIDE SEQUENCE [LARGE SCALE GENOMIC DNA]</scope>
</reference>
<proteinExistence type="predicted"/>
<evidence type="ECO:0000313" key="1">
    <source>
        <dbReference type="EMBL" id="OGK37709.1"/>
    </source>
</evidence>
<protein>
    <recommendedName>
        <fullName evidence="3">Nucleotidyl transferase AbiEii/AbiGii toxin family protein</fullName>
    </recommendedName>
</protein>
<gene>
    <name evidence="1" type="ORF">A3F03_03070</name>
</gene>
<organism evidence="1 2">
    <name type="scientific">Candidatus Roizmanbacteria bacterium RIFCSPHIGHO2_12_FULL_41_11</name>
    <dbReference type="NCBI Taxonomy" id="1802052"/>
    <lineage>
        <taxon>Bacteria</taxon>
        <taxon>Candidatus Roizmaniibacteriota</taxon>
    </lineage>
</organism>
<dbReference type="Pfam" id="PF08843">
    <property type="entry name" value="AbiEii"/>
    <property type="match status" value="1"/>
</dbReference>
<dbReference type="Gene3D" id="3.10.450.620">
    <property type="entry name" value="JHP933, nucleotidyltransferase-like core domain"/>
    <property type="match status" value="1"/>
</dbReference>
<accession>A0A1F7I2X4</accession>
<dbReference type="AlphaFoldDB" id="A0A1F7I2X4"/>
<name>A0A1F7I2X4_9BACT</name>
<evidence type="ECO:0008006" key="3">
    <source>
        <dbReference type="Google" id="ProtNLM"/>
    </source>
</evidence>
<dbReference type="Proteomes" id="UP000176803">
    <property type="component" value="Unassembled WGS sequence"/>
</dbReference>
<sequence length="220" mass="25803">MEQSIITSSQKKVLDILRKQTALSNRFYFTGGTALAEFYLHHRLSEDLDFFSEEEFSLSPINSFVHKLSAALNLTKITHRNQFGLHTFFLHAPNEELKIDFNYYPFSALEIRKKYDGLAVDSLRDIAVNKLQTIATQPRSRDFIDLFCIVKKTGWAIEDLRKEARNKFDWYVDAVQLGSRFLMVKDVKDYPRMIIPFDMSQCEAFWIKEAKKLENEILKE</sequence>
<comment type="caution">
    <text evidence="1">The sequence shown here is derived from an EMBL/GenBank/DDBJ whole genome shotgun (WGS) entry which is preliminary data.</text>
</comment>
<dbReference type="InterPro" id="IPR014942">
    <property type="entry name" value="AbiEii"/>
</dbReference>